<evidence type="ECO:0000256" key="1">
    <source>
        <dbReference type="SAM" id="SignalP"/>
    </source>
</evidence>
<protein>
    <submittedName>
        <fullName evidence="2">Alpha/beta hydrolase</fullName>
    </submittedName>
</protein>
<name>A0A0U1DSE1_9MYCO</name>
<dbReference type="AlphaFoldDB" id="A0A0U1DSE1"/>
<dbReference type="GO" id="GO:0016787">
    <property type="term" value="F:hydrolase activity"/>
    <property type="evidence" value="ECO:0007669"/>
    <property type="project" value="UniProtKB-KW"/>
</dbReference>
<sequence precursor="true">MAAALFGVSAAACPVAQAAPESGPEWGSCSDWVPQPERIPTAQCRTVGVPLDWNSPDAGGEQPQLAVIRIPATGERIGALFINPGGPGASAVNTVAGMGAALAGSPLTDHFDLVGFDPRASGIRPRSCAAAPTPRSTLTVANR</sequence>
<organism evidence="2 3">
    <name type="scientific">Mycolicibacterium conceptionense</name>
    <dbReference type="NCBI Taxonomy" id="451644"/>
    <lineage>
        <taxon>Bacteria</taxon>
        <taxon>Bacillati</taxon>
        <taxon>Actinomycetota</taxon>
        <taxon>Actinomycetes</taxon>
        <taxon>Mycobacteriales</taxon>
        <taxon>Mycobacteriaceae</taxon>
        <taxon>Mycolicibacterium</taxon>
    </lineage>
</organism>
<evidence type="ECO:0000313" key="2">
    <source>
        <dbReference type="EMBL" id="CQD21188.1"/>
    </source>
</evidence>
<keyword evidence="2" id="KW-0378">Hydrolase</keyword>
<proteinExistence type="predicted"/>
<feature type="signal peptide" evidence="1">
    <location>
        <begin position="1"/>
        <end position="18"/>
    </location>
</feature>
<accession>A0A0U1DSE1</accession>
<dbReference type="EMBL" id="CTEF01000004">
    <property type="protein sequence ID" value="CQD21188.1"/>
    <property type="molecule type" value="Genomic_DNA"/>
</dbReference>
<dbReference type="Proteomes" id="UP000182227">
    <property type="component" value="Unassembled WGS sequence"/>
</dbReference>
<feature type="chain" id="PRO_5006708222" evidence="1">
    <location>
        <begin position="19"/>
        <end position="143"/>
    </location>
</feature>
<evidence type="ECO:0000313" key="3">
    <source>
        <dbReference type="Proteomes" id="UP000182227"/>
    </source>
</evidence>
<keyword evidence="1" id="KW-0732">Signal</keyword>
<reference evidence="2 3" key="1">
    <citation type="submission" date="2015-03" db="EMBL/GenBank/DDBJ databases">
        <authorList>
            <person name="Murphy D."/>
        </authorList>
    </citation>
    <scope>NUCLEOTIDE SEQUENCE [LARGE SCALE GENOMIC DNA]</scope>
    <source>
        <strain evidence="2 3">D16</strain>
    </source>
</reference>
<gene>
    <name evidence="2" type="ORF">BN970_04921</name>
</gene>